<dbReference type="EMBL" id="CP158165">
    <property type="protein sequence ID" value="XBV24771.1"/>
    <property type="molecule type" value="Genomic_DNA"/>
</dbReference>
<organism evidence="1">
    <name type="scientific">Kribbella sp. HUAS MG21</name>
    <dbReference type="NCBI Taxonomy" id="3160966"/>
    <lineage>
        <taxon>Bacteria</taxon>
        <taxon>Bacillati</taxon>
        <taxon>Actinomycetota</taxon>
        <taxon>Actinomycetes</taxon>
        <taxon>Propionibacteriales</taxon>
        <taxon>Kribbellaceae</taxon>
        <taxon>Kribbella</taxon>
    </lineage>
</organism>
<evidence type="ECO:0000313" key="1">
    <source>
        <dbReference type="EMBL" id="XBV24771.1"/>
    </source>
</evidence>
<name>A0AAU7TDF8_9ACTN</name>
<gene>
    <name evidence="1" type="ORF">ABN611_40280</name>
</gene>
<proteinExistence type="predicted"/>
<sequence>MAVLLQVSVISGTHDQFDELDDRVGQAMEEAGGPPPGLMSHVVYPDGDGFVVADVWRTESEGSSFVDDVLRPLLAELHLKAGETTARPVWSFARP</sequence>
<protein>
    <recommendedName>
        <fullName evidence="2">ABM domain-containing protein</fullName>
    </recommendedName>
</protein>
<evidence type="ECO:0008006" key="2">
    <source>
        <dbReference type="Google" id="ProtNLM"/>
    </source>
</evidence>
<dbReference type="RefSeq" id="WP_350277589.1">
    <property type="nucleotide sequence ID" value="NZ_CP158165.1"/>
</dbReference>
<accession>A0AAU7TDF8</accession>
<dbReference type="AlphaFoldDB" id="A0AAU7TDF8"/>
<reference evidence="1" key="1">
    <citation type="submission" date="2024-06" db="EMBL/GenBank/DDBJ databases">
        <title>Kribbella sp. strain HUAS MG21 genome sequences.</title>
        <authorList>
            <person name="Mo P."/>
        </authorList>
    </citation>
    <scope>NUCLEOTIDE SEQUENCE</scope>
    <source>
        <strain evidence="1">HUAS MG21</strain>
    </source>
</reference>